<dbReference type="InterPro" id="IPR041025">
    <property type="entry name" value="HNH_repeat"/>
</dbReference>
<organism evidence="2 3">
    <name type="scientific">Coprococcus ammoniilyticus</name>
    <dbReference type="NCBI Taxonomy" id="2981785"/>
    <lineage>
        <taxon>Bacteria</taxon>
        <taxon>Bacillati</taxon>
        <taxon>Bacillota</taxon>
        <taxon>Clostridia</taxon>
        <taxon>Lachnospirales</taxon>
        <taxon>Lachnospiraceae</taxon>
        <taxon>Coprococcus</taxon>
    </lineage>
</organism>
<feature type="compositionally biased region" description="Basic and acidic residues" evidence="1">
    <location>
        <begin position="101"/>
        <end position="117"/>
    </location>
</feature>
<evidence type="ECO:0000256" key="1">
    <source>
        <dbReference type="SAM" id="MobiDB-lite"/>
    </source>
</evidence>
<dbReference type="RefSeq" id="WP_349116127.1">
    <property type="nucleotide sequence ID" value="NZ_JBBNFM010000008.1"/>
</dbReference>
<evidence type="ECO:0000313" key="2">
    <source>
        <dbReference type="EMBL" id="MEQ2454596.1"/>
    </source>
</evidence>
<name>A0ABV1ELY3_9FIRM</name>
<reference evidence="2 3" key="1">
    <citation type="submission" date="2024-04" db="EMBL/GenBank/DDBJ databases">
        <title>Human intestinal bacterial collection.</title>
        <authorList>
            <person name="Pauvert C."/>
            <person name="Hitch T.C.A."/>
            <person name="Clavel T."/>
        </authorList>
    </citation>
    <scope>NUCLEOTIDE SEQUENCE [LARGE SCALE GENOMIC DNA]</scope>
    <source>
        <strain evidence="2 3">CLA-AA-H141</strain>
    </source>
</reference>
<gene>
    <name evidence="2" type="ORF">AAAT04_11145</name>
</gene>
<dbReference type="EMBL" id="JBBNFM010000008">
    <property type="protein sequence ID" value="MEQ2454596.1"/>
    <property type="molecule type" value="Genomic_DNA"/>
</dbReference>
<dbReference type="Pfam" id="PF18780">
    <property type="entry name" value="HNH_repeat"/>
    <property type="match status" value="1"/>
</dbReference>
<sequence length="117" mass="13776">MKTDTAYSCREIQERGKLIMAENDLTKENCMEMLRDAYKQLERYPKKSDFTVEEVAAVKSYFGPWPRALEACGILPDRSVEREAAKLQKRIAAKRRQTQYKLERQGRLKEQTDDKKQ</sequence>
<accession>A0ABV1ELY3</accession>
<proteinExistence type="predicted"/>
<protein>
    <submittedName>
        <fullName evidence="2">Uncharacterized protein</fullName>
    </submittedName>
</protein>
<comment type="caution">
    <text evidence="2">The sequence shown here is derived from an EMBL/GenBank/DDBJ whole genome shotgun (WGS) entry which is preliminary data.</text>
</comment>
<feature type="region of interest" description="Disordered" evidence="1">
    <location>
        <begin position="96"/>
        <end position="117"/>
    </location>
</feature>
<dbReference type="Proteomes" id="UP001482186">
    <property type="component" value="Unassembled WGS sequence"/>
</dbReference>
<evidence type="ECO:0000313" key="3">
    <source>
        <dbReference type="Proteomes" id="UP001482186"/>
    </source>
</evidence>
<keyword evidence="3" id="KW-1185">Reference proteome</keyword>